<evidence type="ECO:0008006" key="4">
    <source>
        <dbReference type="Google" id="ProtNLM"/>
    </source>
</evidence>
<keyword evidence="1" id="KW-1133">Transmembrane helix</keyword>
<feature type="transmembrane region" description="Helical" evidence="1">
    <location>
        <begin position="89"/>
        <end position="122"/>
    </location>
</feature>
<dbReference type="Proteomes" id="UP000783934">
    <property type="component" value="Unassembled WGS sequence"/>
</dbReference>
<keyword evidence="1" id="KW-0812">Transmembrane</keyword>
<reference evidence="2 3" key="1">
    <citation type="submission" date="2020-03" db="EMBL/GenBank/DDBJ databases">
        <title>Genomic Encyclopedia of Type Strains, Phase IV (KMG-IV): sequencing the most valuable type-strain genomes for metagenomic binning, comparative biology and taxonomic classification.</title>
        <authorList>
            <person name="Goeker M."/>
        </authorList>
    </citation>
    <scope>NUCLEOTIDE SEQUENCE [LARGE SCALE GENOMIC DNA]</scope>
    <source>
        <strain evidence="2 3">DSM 26613</strain>
    </source>
</reference>
<dbReference type="EMBL" id="JAATIZ010000004">
    <property type="protein sequence ID" value="NJB66010.1"/>
    <property type="molecule type" value="Genomic_DNA"/>
</dbReference>
<comment type="caution">
    <text evidence="2">The sequence shown here is derived from an EMBL/GenBank/DDBJ whole genome shotgun (WGS) entry which is preliminary data.</text>
</comment>
<accession>A0ABX0WTA4</accession>
<feature type="transmembrane region" description="Helical" evidence="1">
    <location>
        <begin position="128"/>
        <end position="149"/>
    </location>
</feature>
<keyword evidence="3" id="KW-1185">Reference proteome</keyword>
<feature type="transmembrane region" description="Helical" evidence="1">
    <location>
        <begin position="38"/>
        <end position="58"/>
    </location>
</feature>
<feature type="transmembrane region" description="Helical" evidence="1">
    <location>
        <begin position="12"/>
        <end position="32"/>
    </location>
</feature>
<sequence length="157" mass="17706">MAKYIIYRYEFFVSLVSLALSVLIYSGVYGLAKTNFELLGSAAIPKVVAASLFFLSLVKLAQTIKAANANVGVKSREEYSGNNYKSFFLFLLVSGFVFCVLYLNIKFWIASFFFVFISTVFLKKPDDVLGVIKIIFFALLFSLGVSYLFTKIFYFGL</sequence>
<name>A0ABX0WTA4_9BURK</name>
<protein>
    <recommendedName>
        <fullName evidence="4">Tripartite tricarboxylate transporter TctB family protein</fullName>
    </recommendedName>
</protein>
<evidence type="ECO:0000256" key="1">
    <source>
        <dbReference type="SAM" id="Phobius"/>
    </source>
</evidence>
<proteinExistence type="predicted"/>
<evidence type="ECO:0000313" key="2">
    <source>
        <dbReference type="EMBL" id="NJB66010.1"/>
    </source>
</evidence>
<gene>
    <name evidence="2" type="ORF">GGR41_002265</name>
</gene>
<keyword evidence="1" id="KW-0472">Membrane</keyword>
<organism evidence="2 3">
    <name type="scientific">Paenalcaligenes hominis</name>
    <dbReference type="NCBI Taxonomy" id="643674"/>
    <lineage>
        <taxon>Bacteria</taxon>
        <taxon>Pseudomonadati</taxon>
        <taxon>Pseudomonadota</taxon>
        <taxon>Betaproteobacteria</taxon>
        <taxon>Burkholderiales</taxon>
        <taxon>Alcaligenaceae</taxon>
        <taxon>Paenalcaligenes</taxon>
    </lineage>
</organism>
<evidence type="ECO:0000313" key="3">
    <source>
        <dbReference type="Proteomes" id="UP000783934"/>
    </source>
</evidence>
<dbReference type="RefSeq" id="WP_167661915.1">
    <property type="nucleotide sequence ID" value="NZ_BMCQ01000005.1"/>
</dbReference>